<feature type="transmembrane region" description="Helical" evidence="8">
    <location>
        <begin position="374"/>
        <end position="395"/>
    </location>
</feature>
<evidence type="ECO:0000256" key="8">
    <source>
        <dbReference type="SAM" id="Phobius"/>
    </source>
</evidence>
<evidence type="ECO:0000256" key="7">
    <source>
        <dbReference type="ARBA" id="ARBA00023136"/>
    </source>
</evidence>
<evidence type="ECO:0000256" key="5">
    <source>
        <dbReference type="ARBA" id="ARBA00022692"/>
    </source>
</evidence>
<reference evidence="10" key="1">
    <citation type="submission" date="2018-05" db="EMBL/GenBank/DDBJ databases">
        <authorList>
            <person name="Lanie J.A."/>
            <person name="Ng W.-L."/>
            <person name="Kazmierczak K.M."/>
            <person name="Andrzejewski T.M."/>
            <person name="Davidsen T.M."/>
            <person name="Wayne K.J."/>
            <person name="Tettelin H."/>
            <person name="Glass J.I."/>
            <person name="Rusch D."/>
            <person name="Podicherti R."/>
            <person name="Tsui H.-C.T."/>
            <person name="Winkler M.E."/>
        </authorList>
    </citation>
    <scope>NUCLEOTIDE SEQUENCE</scope>
</reference>
<comment type="similarity">
    <text evidence="2">Belongs to the GSP F family.</text>
</comment>
<evidence type="ECO:0000259" key="9">
    <source>
        <dbReference type="Pfam" id="PF00482"/>
    </source>
</evidence>
<sequence length="406" mass="45263">MPRFRYQALTNTGSTVSNVEDANSKAELVSSLKIRGYWPTDIIEDIESNDDEESKFQFSIRRRVKPKDVEFFTYQMGTLINSHIPLARALDITLEQIASITLRQVIHQVKYDVEHGSTFANALAEHPKVFSDLYINMVKAGEAGGVLGVVLARLAEFAEGQRNLKNEVVSALFYPAVLFALSGLAIAVLMVAVVPKFTVMFEDMGTQLPPLTRGLISFADFVSSFWWIILIMIIVLSIAFSRFIQLENGRLIFDRIKIRLPLIGQVFNSFAIIRFTQTMATLMENGVTLLPALRVVKDTIGNKVYSNAVSSAEQEIERGSTLARELERNKVFPPVVMHMISVGEESGSPQQMMSKLSEYYDLETKKNLERLTSLVGPLVILFMGVIIGLIAFAIIDPILKMSASIG</sequence>
<keyword evidence="6 8" id="KW-1133">Transmembrane helix</keyword>
<evidence type="ECO:0000313" key="10">
    <source>
        <dbReference type="EMBL" id="SVB62819.1"/>
    </source>
</evidence>
<evidence type="ECO:0000256" key="3">
    <source>
        <dbReference type="ARBA" id="ARBA00022475"/>
    </source>
</evidence>
<keyword evidence="4" id="KW-0997">Cell inner membrane</keyword>
<keyword evidence="5 8" id="KW-0812">Transmembrane</keyword>
<dbReference type="Gene3D" id="1.20.81.30">
    <property type="entry name" value="Type II secretion system (T2SS), domain F"/>
    <property type="match status" value="2"/>
</dbReference>
<feature type="domain" description="Type II secretion system protein GspF" evidence="9">
    <location>
        <begin position="275"/>
        <end position="395"/>
    </location>
</feature>
<feature type="domain" description="Type II secretion system protein GspF" evidence="9">
    <location>
        <begin position="72"/>
        <end position="195"/>
    </location>
</feature>
<dbReference type="GO" id="GO:0015628">
    <property type="term" value="P:protein secretion by the type II secretion system"/>
    <property type="evidence" value="ECO:0007669"/>
    <property type="project" value="TreeGrafter"/>
</dbReference>
<proteinExistence type="inferred from homology"/>
<evidence type="ECO:0000256" key="2">
    <source>
        <dbReference type="ARBA" id="ARBA00005745"/>
    </source>
</evidence>
<gene>
    <name evidence="10" type="ORF">METZ01_LOCUS215673</name>
</gene>
<evidence type="ECO:0000256" key="4">
    <source>
        <dbReference type="ARBA" id="ARBA00022519"/>
    </source>
</evidence>
<keyword evidence="7 8" id="KW-0472">Membrane</keyword>
<name>A0A382FJG7_9ZZZZ</name>
<dbReference type="PANTHER" id="PTHR30012:SF0">
    <property type="entry name" value="TYPE II SECRETION SYSTEM PROTEIN F-RELATED"/>
    <property type="match status" value="1"/>
</dbReference>
<evidence type="ECO:0000256" key="6">
    <source>
        <dbReference type="ARBA" id="ARBA00022989"/>
    </source>
</evidence>
<dbReference type="Pfam" id="PF00482">
    <property type="entry name" value="T2SSF"/>
    <property type="match status" value="2"/>
</dbReference>
<dbReference type="FunFam" id="1.20.81.30:FF:000001">
    <property type="entry name" value="Type II secretion system protein F"/>
    <property type="match status" value="2"/>
</dbReference>
<dbReference type="InterPro" id="IPR042094">
    <property type="entry name" value="T2SS_GspF_sf"/>
</dbReference>
<organism evidence="10">
    <name type="scientific">marine metagenome</name>
    <dbReference type="NCBI Taxonomy" id="408172"/>
    <lineage>
        <taxon>unclassified sequences</taxon>
        <taxon>metagenomes</taxon>
        <taxon>ecological metagenomes</taxon>
    </lineage>
</organism>
<comment type="subcellular location">
    <subcellularLocation>
        <location evidence="1">Cell inner membrane</location>
        <topology evidence="1">Multi-pass membrane protein</topology>
    </subcellularLocation>
</comment>
<dbReference type="EMBL" id="UINC01050171">
    <property type="protein sequence ID" value="SVB62819.1"/>
    <property type="molecule type" value="Genomic_DNA"/>
</dbReference>
<dbReference type="InterPro" id="IPR003004">
    <property type="entry name" value="GspF/PilC"/>
</dbReference>
<keyword evidence="3" id="KW-1003">Cell membrane</keyword>
<dbReference type="PANTHER" id="PTHR30012">
    <property type="entry name" value="GENERAL SECRETION PATHWAY PROTEIN"/>
    <property type="match status" value="1"/>
</dbReference>
<evidence type="ECO:0000256" key="1">
    <source>
        <dbReference type="ARBA" id="ARBA00004429"/>
    </source>
</evidence>
<feature type="transmembrane region" description="Helical" evidence="8">
    <location>
        <begin position="214"/>
        <end position="240"/>
    </location>
</feature>
<dbReference type="GO" id="GO:0005886">
    <property type="term" value="C:plasma membrane"/>
    <property type="evidence" value="ECO:0007669"/>
    <property type="project" value="UniProtKB-SubCell"/>
</dbReference>
<feature type="transmembrane region" description="Helical" evidence="8">
    <location>
        <begin position="171"/>
        <end position="194"/>
    </location>
</feature>
<dbReference type="InterPro" id="IPR018076">
    <property type="entry name" value="T2SS_GspF_dom"/>
</dbReference>
<dbReference type="AlphaFoldDB" id="A0A382FJG7"/>
<protein>
    <recommendedName>
        <fullName evidence="9">Type II secretion system protein GspF domain-containing protein</fullName>
    </recommendedName>
</protein>
<dbReference type="PRINTS" id="PR00812">
    <property type="entry name" value="BCTERIALGSPF"/>
</dbReference>
<accession>A0A382FJG7</accession>